<evidence type="ECO:0000256" key="1">
    <source>
        <dbReference type="SAM" id="Phobius"/>
    </source>
</evidence>
<organism evidence="2 3">
    <name type="scientific">Sinimarinibacterium thermocellulolyticum</name>
    <dbReference type="NCBI Taxonomy" id="3170016"/>
    <lineage>
        <taxon>Bacteria</taxon>
        <taxon>Pseudomonadati</taxon>
        <taxon>Pseudomonadota</taxon>
        <taxon>Gammaproteobacteria</taxon>
        <taxon>Nevskiales</taxon>
        <taxon>Nevskiaceae</taxon>
        <taxon>Sinimarinibacterium</taxon>
    </lineage>
</organism>
<protein>
    <recommendedName>
        <fullName evidence="4">SGNH/GDSL hydrolase family protein</fullName>
    </recommendedName>
</protein>
<comment type="caution">
    <text evidence="2">The sequence shown here is derived from an EMBL/GenBank/DDBJ whole genome shotgun (WGS) entry which is preliminary data.</text>
</comment>
<name>A0ABV2A9X9_9GAMM</name>
<dbReference type="RefSeq" id="WP_352888851.1">
    <property type="nucleotide sequence ID" value="NZ_JBEPIJ010000007.1"/>
</dbReference>
<keyword evidence="1" id="KW-0812">Transmembrane</keyword>
<feature type="transmembrane region" description="Helical" evidence="1">
    <location>
        <begin position="15"/>
        <end position="37"/>
    </location>
</feature>
<sequence>MALTITTTAAGPRHALAIAMAMLASVALYALLFGWVLHKPLSVGTIADYFSIKTARAAALPSPKLVFFGGSNVRFGLSCELAERQTGVPCVNAGFLADVGIDLMAEKFTPLLHAGDVVYIPLAYEQYLWDRDFVVTQRDAAYLFAYDRATLRRMPMVRQLHALFHFDLPYLASAIAENVLAKTGLRRQAGATRVFGAGNLNAWGDETGHTAEQGRVFEALIAATAWKLPPLEDFTPERYFYTQVLEHFIASLRARGVVVVGGLVQVADDVVIDPRMIERVRAIYERNGAGFIELPNRSQYPRSCFFDSVYHLNEECQRRHTAELLQALSPYLPSTDQAGAQRR</sequence>
<keyword evidence="1" id="KW-0472">Membrane</keyword>
<gene>
    <name evidence="2" type="ORF">ABSH63_08015</name>
</gene>
<proteinExistence type="predicted"/>
<reference evidence="2 3" key="1">
    <citation type="submission" date="2024-06" db="EMBL/GenBank/DDBJ databases">
        <authorList>
            <person name="Li Z."/>
            <person name="Jiang Y."/>
        </authorList>
    </citation>
    <scope>NUCLEOTIDE SEQUENCE [LARGE SCALE GENOMIC DNA]</scope>
    <source>
        <strain evidence="2 3">HSW-8</strain>
    </source>
</reference>
<keyword evidence="1" id="KW-1133">Transmembrane helix</keyword>
<evidence type="ECO:0000313" key="3">
    <source>
        <dbReference type="Proteomes" id="UP001465331"/>
    </source>
</evidence>
<keyword evidence="3" id="KW-1185">Reference proteome</keyword>
<dbReference type="Proteomes" id="UP001465331">
    <property type="component" value="Unassembled WGS sequence"/>
</dbReference>
<evidence type="ECO:0008006" key="4">
    <source>
        <dbReference type="Google" id="ProtNLM"/>
    </source>
</evidence>
<dbReference type="EMBL" id="JBEPIJ010000007">
    <property type="protein sequence ID" value="MES0873944.1"/>
    <property type="molecule type" value="Genomic_DNA"/>
</dbReference>
<evidence type="ECO:0000313" key="2">
    <source>
        <dbReference type="EMBL" id="MES0873944.1"/>
    </source>
</evidence>
<accession>A0ABV2A9X9</accession>